<evidence type="ECO:0000259" key="1">
    <source>
        <dbReference type="Pfam" id="PF00665"/>
    </source>
</evidence>
<dbReference type="InterPro" id="IPR036397">
    <property type="entry name" value="RNaseH_sf"/>
</dbReference>
<name>A0A1T4SMD3_9HYPH</name>
<dbReference type="OrthoDB" id="8080802at2"/>
<dbReference type="Pfam" id="PF00665">
    <property type="entry name" value="rve"/>
    <property type="match status" value="1"/>
</dbReference>
<dbReference type="GO" id="GO:0015074">
    <property type="term" value="P:DNA integration"/>
    <property type="evidence" value="ECO:0007669"/>
    <property type="project" value="InterPro"/>
</dbReference>
<gene>
    <name evidence="2" type="ORF">SAMN05428963_1124</name>
</gene>
<sequence>MGSDEPVIGAWEVSRLALVNRERKAEGLAPVNRKRVHRMMQRHALVLVRCTGRREGCVHDGKIMVMRSNVRSCPDGLEFTCWIGEIVRLAFVIDAFDREIIAYAVVSGAGISGSNVCDMMLAAVERRFGILQAPDPIEFLSGNGNPYIAKETRDFAIALNLTPCFTPVRSPERFAWRKPS</sequence>
<accession>A0A1T4SMD3</accession>
<dbReference type="Proteomes" id="UP000190135">
    <property type="component" value="Unassembled WGS sequence"/>
</dbReference>
<dbReference type="AlphaFoldDB" id="A0A1T4SMD3"/>
<protein>
    <submittedName>
        <fullName evidence="2">Integrase core domain-containing protein</fullName>
    </submittedName>
</protein>
<dbReference type="RefSeq" id="WP_078709401.1">
    <property type="nucleotide sequence ID" value="NZ_FUXL01000012.1"/>
</dbReference>
<feature type="domain" description="Integrase catalytic" evidence="1">
    <location>
        <begin position="73"/>
        <end position="171"/>
    </location>
</feature>
<dbReference type="STRING" id="1365950.SAMN05428963_1124"/>
<dbReference type="EMBL" id="FUXL01000012">
    <property type="protein sequence ID" value="SKA29313.1"/>
    <property type="molecule type" value="Genomic_DNA"/>
</dbReference>
<dbReference type="SUPFAM" id="SSF53098">
    <property type="entry name" value="Ribonuclease H-like"/>
    <property type="match status" value="1"/>
</dbReference>
<evidence type="ECO:0000313" key="2">
    <source>
        <dbReference type="EMBL" id="SKA29313.1"/>
    </source>
</evidence>
<dbReference type="InterPro" id="IPR001584">
    <property type="entry name" value="Integrase_cat-core"/>
</dbReference>
<dbReference type="InterPro" id="IPR012337">
    <property type="entry name" value="RNaseH-like_sf"/>
</dbReference>
<proteinExistence type="predicted"/>
<reference evidence="2 3" key="1">
    <citation type="submission" date="2017-02" db="EMBL/GenBank/DDBJ databases">
        <authorList>
            <person name="Peterson S.W."/>
        </authorList>
    </citation>
    <scope>NUCLEOTIDE SEQUENCE [LARGE SCALE GENOMIC DNA]</scope>
    <source>
        <strain evidence="2 3">USBA 369</strain>
    </source>
</reference>
<evidence type="ECO:0000313" key="3">
    <source>
        <dbReference type="Proteomes" id="UP000190135"/>
    </source>
</evidence>
<keyword evidence="3" id="KW-1185">Reference proteome</keyword>
<dbReference type="GO" id="GO:0003676">
    <property type="term" value="F:nucleic acid binding"/>
    <property type="evidence" value="ECO:0007669"/>
    <property type="project" value="InterPro"/>
</dbReference>
<organism evidence="2 3">
    <name type="scientific">Consotaella salsifontis</name>
    <dbReference type="NCBI Taxonomy" id="1365950"/>
    <lineage>
        <taxon>Bacteria</taxon>
        <taxon>Pseudomonadati</taxon>
        <taxon>Pseudomonadota</taxon>
        <taxon>Alphaproteobacteria</taxon>
        <taxon>Hyphomicrobiales</taxon>
        <taxon>Aurantimonadaceae</taxon>
        <taxon>Consotaella</taxon>
    </lineage>
</organism>
<dbReference type="Gene3D" id="3.30.420.10">
    <property type="entry name" value="Ribonuclease H-like superfamily/Ribonuclease H"/>
    <property type="match status" value="1"/>
</dbReference>